<dbReference type="InterPro" id="IPR002893">
    <property type="entry name" value="Znf_MYND"/>
</dbReference>
<reference evidence="6" key="2">
    <citation type="submission" date="2024-10" db="UniProtKB">
        <authorList>
            <consortium name="EnsemblProtists"/>
        </authorList>
    </citation>
    <scope>IDENTIFICATION</scope>
</reference>
<dbReference type="Gene3D" id="6.10.140.2220">
    <property type="match status" value="1"/>
</dbReference>
<dbReference type="STRING" id="2903.R1D2Y6"/>
<dbReference type="PROSITE" id="PS50865">
    <property type="entry name" value="ZF_MYND_2"/>
    <property type="match status" value="1"/>
</dbReference>
<evidence type="ECO:0000256" key="3">
    <source>
        <dbReference type="ARBA" id="ARBA00022833"/>
    </source>
</evidence>
<feature type="domain" description="MYND-type" evidence="5">
    <location>
        <begin position="483"/>
        <end position="523"/>
    </location>
</feature>
<proteinExistence type="predicted"/>
<dbReference type="eggNOG" id="ENOG502SDEP">
    <property type="taxonomic scope" value="Eukaryota"/>
</dbReference>
<evidence type="ECO:0000256" key="4">
    <source>
        <dbReference type="PROSITE-ProRule" id="PRU00134"/>
    </source>
</evidence>
<accession>A0A0D3K1U8</accession>
<keyword evidence="3" id="KW-0862">Zinc</keyword>
<dbReference type="SUPFAM" id="SSF144232">
    <property type="entry name" value="HIT/MYND zinc finger-like"/>
    <property type="match status" value="1"/>
</dbReference>
<dbReference type="GeneID" id="17275007"/>
<name>A0A0D3K1U8_EMIH1</name>
<dbReference type="KEGG" id="ehx:EMIHUDRAFT_233650"/>
<protein>
    <recommendedName>
        <fullName evidence="5">MYND-type domain-containing protein</fullName>
    </recommendedName>
</protein>
<evidence type="ECO:0000259" key="5">
    <source>
        <dbReference type="PROSITE" id="PS50865"/>
    </source>
</evidence>
<dbReference type="AlphaFoldDB" id="A0A0D3K1U8"/>
<evidence type="ECO:0000313" key="6">
    <source>
        <dbReference type="EnsemblProtists" id="EOD29733"/>
    </source>
</evidence>
<dbReference type="PaxDb" id="2903-EOD29733"/>
<keyword evidence="1" id="KW-0479">Metal-binding</keyword>
<evidence type="ECO:0000313" key="7">
    <source>
        <dbReference type="Proteomes" id="UP000013827"/>
    </source>
</evidence>
<evidence type="ECO:0000256" key="2">
    <source>
        <dbReference type="ARBA" id="ARBA00022771"/>
    </source>
</evidence>
<dbReference type="Pfam" id="PF01753">
    <property type="entry name" value="zf-MYND"/>
    <property type="match status" value="1"/>
</dbReference>
<dbReference type="EnsemblProtists" id="EOD29733">
    <property type="protein sequence ID" value="EOD29733"/>
    <property type="gene ID" value="EMIHUDRAFT_233650"/>
</dbReference>
<dbReference type="GO" id="GO:0008270">
    <property type="term" value="F:zinc ion binding"/>
    <property type="evidence" value="ECO:0007669"/>
    <property type="project" value="UniProtKB-KW"/>
</dbReference>
<evidence type="ECO:0000256" key="1">
    <source>
        <dbReference type="ARBA" id="ARBA00022723"/>
    </source>
</evidence>
<keyword evidence="7" id="KW-1185">Reference proteome</keyword>
<keyword evidence="2 4" id="KW-0863">Zinc-finger</keyword>
<dbReference type="PROSITE" id="PS01360">
    <property type="entry name" value="ZF_MYND_1"/>
    <property type="match status" value="1"/>
</dbReference>
<dbReference type="HOGENOM" id="CLU_363479_0_0_1"/>
<sequence>MAAHMSVKEMKAAISAAGMSHVGVTEKEDLRHLAALALEQVSAASAASGGAMEKFLGDIRAGDVRTIKAAISTDLEMHSFSKDELLAGGLVEACLSHVADPAVATRPPRNADLRLLSQGGGAPMPICAINVLLNATSNVRKGRWDAAAVALQLRPLLQLMALDVRTVWGEPRIWDGVAVMALGLIRNVILHGQAAAKDALWSGTGCGDACLRLAACALEDERLQQAGLALGMRGVSSPRECGATVIMEWCDVGLSGSASSPDASGRATLALVAAVPCGPRQASSFAAELPRLVGCAAAAREHGVLDSLEYSHAGLIKEGGEATGALREGAAVRQLVSAAEGRSAARDAVVAKHLCGLLAASLGGAAGTPTDAEGEAVIGAGGVEAALRLCAAHPLAAELQEDVVCILRLAQQAALQKRTGAALRQRAESMHAAVGALRAKGASSHLIEIAAAVVGMCRTVSEATAAGNRPGTQVLMGVDKFYCSWCHVEKPQEQLKRCGKCKFARYCSPGCQHADWPTHKKECKLKAKALESGHATTGSAARRRDRNDSFDADAFSRAANALFWRRATEVVQSAALQRVDLFDCVVCIDMCGDRHRVRPVPLGALAAFLDEAIGVDYTDGEHTEVVHERNRRNGALTALAYAPTGRPPPEETHQMILKTFPPNPGLSWRQMHDQLLGMPAFQEQLASSDSHEEAIDALALGLESSQRGEGSQRGARAATAASEAGRGAARAAGEGWASIPGMTPEAAALAMQSGMTPDRFRAISQMMGM</sequence>
<reference evidence="7" key="1">
    <citation type="journal article" date="2013" name="Nature">
        <title>Pan genome of the phytoplankton Emiliania underpins its global distribution.</title>
        <authorList>
            <person name="Read B.A."/>
            <person name="Kegel J."/>
            <person name="Klute M.J."/>
            <person name="Kuo A."/>
            <person name="Lefebvre S.C."/>
            <person name="Maumus F."/>
            <person name="Mayer C."/>
            <person name="Miller J."/>
            <person name="Monier A."/>
            <person name="Salamov A."/>
            <person name="Young J."/>
            <person name="Aguilar M."/>
            <person name="Claverie J.M."/>
            <person name="Frickenhaus S."/>
            <person name="Gonzalez K."/>
            <person name="Herman E.K."/>
            <person name="Lin Y.C."/>
            <person name="Napier J."/>
            <person name="Ogata H."/>
            <person name="Sarno A.F."/>
            <person name="Shmutz J."/>
            <person name="Schroeder D."/>
            <person name="de Vargas C."/>
            <person name="Verret F."/>
            <person name="von Dassow P."/>
            <person name="Valentin K."/>
            <person name="Van de Peer Y."/>
            <person name="Wheeler G."/>
            <person name="Dacks J.B."/>
            <person name="Delwiche C.F."/>
            <person name="Dyhrman S.T."/>
            <person name="Glockner G."/>
            <person name="John U."/>
            <person name="Richards T."/>
            <person name="Worden A.Z."/>
            <person name="Zhang X."/>
            <person name="Grigoriev I.V."/>
            <person name="Allen A.E."/>
            <person name="Bidle K."/>
            <person name="Borodovsky M."/>
            <person name="Bowler C."/>
            <person name="Brownlee C."/>
            <person name="Cock J.M."/>
            <person name="Elias M."/>
            <person name="Gladyshev V.N."/>
            <person name="Groth M."/>
            <person name="Guda C."/>
            <person name="Hadaegh A."/>
            <person name="Iglesias-Rodriguez M.D."/>
            <person name="Jenkins J."/>
            <person name="Jones B.M."/>
            <person name="Lawson T."/>
            <person name="Leese F."/>
            <person name="Lindquist E."/>
            <person name="Lobanov A."/>
            <person name="Lomsadze A."/>
            <person name="Malik S.B."/>
            <person name="Marsh M.E."/>
            <person name="Mackinder L."/>
            <person name="Mock T."/>
            <person name="Mueller-Roeber B."/>
            <person name="Pagarete A."/>
            <person name="Parker M."/>
            <person name="Probert I."/>
            <person name="Quesneville H."/>
            <person name="Raines C."/>
            <person name="Rensing S.A."/>
            <person name="Riano-Pachon D.M."/>
            <person name="Richier S."/>
            <person name="Rokitta S."/>
            <person name="Shiraiwa Y."/>
            <person name="Soanes D.M."/>
            <person name="van der Giezen M."/>
            <person name="Wahlund T.M."/>
            <person name="Williams B."/>
            <person name="Wilson W."/>
            <person name="Wolfe G."/>
            <person name="Wurch L.L."/>
        </authorList>
    </citation>
    <scope>NUCLEOTIDE SEQUENCE</scope>
</reference>
<organism evidence="6 7">
    <name type="scientific">Emiliania huxleyi (strain CCMP1516)</name>
    <dbReference type="NCBI Taxonomy" id="280463"/>
    <lineage>
        <taxon>Eukaryota</taxon>
        <taxon>Haptista</taxon>
        <taxon>Haptophyta</taxon>
        <taxon>Prymnesiophyceae</taxon>
        <taxon>Isochrysidales</taxon>
        <taxon>Noelaerhabdaceae</taxon>
        <taxon>Emiliania</taxon>
    </lineage>
</organism>
<dbReference type="Proteomes" id="UP000013827">
    <property type="component" value="Unassembled WGS sequence"/>
</dbReference>
<dbReference type="RefSeq" id="XP_005782162.1">
    <property type="nucleotide sequence ID" value="XM_005782105.1"/>
</dbReference>